<dbReference type="RefSeq" id="XP_026170061.1">
    <property type="nucleotide sequence ID" value="XM_026314276.1"/>
</dbReference>
<keyword evidence="17" id="KW-1185">Reference proteome</keyword>
<dbReference type="GO" id="GO:0005886">
    <property type="term" value="C:plasma membrane"/>
    <property type="evidence" value="ECO:0007669"/>
    <property type="project" value="UniProtKB-SubCell"/>
</dbReference>
<dbReference type="PROSITE" id="PS00237">
    <property type="entry name" value="G_PROTEIN_RECEP_F1_1"/>
    <property type="match status" value="1"/>
</dbReference>
<evidence type="ECO:0000256" key="8">
    <source>
        <dbReference type="ARBA" id="ARBA00023136"/>
    </source>
</evidence>
<organism evidence="16 17">
    <name type="scientific">Mastacembelus armatus</name>
    <name type="common">zig-zag eel</name>
    <dbReference type="NCBI Taxonomy" id="205130"/>
    <lineage>
        <taxon>Eukaryota</taxon>
        <taxon>Metazoa</taxon>
        <taxon>Chordata</taxon>
        <taxon>Craniata</taxon>
        <taxon>Vertebrata</taxon>
        <taxon>Euteleostomi</taxon>
        <taxon>Actinopterygii</taxon>
        <taxon>Neopterygii</taxon>
        <taxon>Teleostei</taxon>
        <taxon>Neoteleostei</taxon>
        <taxon>Acanthomorphata</taxon>
        <taxon>Anabantaria</taxon>
        <taxon>Synbranchiformes</taxon>
        <taxon>Mastacembelidae</taxon>
        <taxon>Mastacembelus</taxon>
    </lineage>
</organism>
<dbReference type="InterPro" id="IPR017452">
    <property type="entry name" value="GPCR_Rhodpsn_7TM"/>
</dbReference>
<evidence type="ECO:0000256" key="7">
    <source>
        <dbReference type="ARBA" id="ARBA00023040"/>
    </source>
</evidence>
<dbReference type="Ensembl" id="ENSMAMT00000015487.2">
    <property type="protein sequence ID" value="ENSMAMP00000015068.2"/>
    <property type="gene ID" value="ENSMAMG00000010227.2"/>
</dbReference>
<keyword evidence="3 14" id="KW-0716">Sensory transduction</keyword>
<dbReference type="GeneTree" id="ENSGT00940000165062"/>
<feature type="transmembrane region" description="Helical" evidence="14">
    <location>
        <begin position="140"/>
        <end position="163"/>
    </location>
</feature>
<protein>
    <recommendedName>
        <fullName evidence="14">Olfactory receptor</fullName>
    </recommendedName>
</protein>
<keyword evidence="4 13" id="KW-0812">Transmembrane</keyword>
<evidence type="ECO:0000256" key="4">
    <source>
        <dbReference type="ARBA" id="ARBA00022692"/>
    </source>
</evidence>
<comment type="subcellular location">
    <subcellularLocation>
        <location evidence="1 14">Cell membrane</location>
        <topology evidence="1 14">Multi-pass membrane protein</topology>
    </subcellularLocation>
</comment>
<evidence type="ECO:0000313" key="17">
    <source>
        <dbReference type="Proteomes" id="UP000261640"/>
    </source>
</evidence>
<feature type="transmembrane region" description="Helical" evidence="14">
    <location>
        <begin position="101"/>
        <end position="119"/>
    </location>
</feature>
<dbReference type="GO" id="GO:0005549">
    <property type="term" value="F:odorant binding"/>
    <property type="evidence" value="ECO:0007669"/>
    <property type="project" value="TreeGrafter"/>
</dbReference>
<keyword evidence="5 14" id="KW-0552">Olfaction</keyword>
<dbReference type="Proteomes" id="UP000261640">
    <property type="component" value="Unplaced"/>
</dbReference>
<dbReference type="AlphaFoldDB" id="A0A3Q3LLN2"/>
<evidence type="ECO:0000256" key="5">
    <source>
        <dbReference type="ARBA" id="ARBA00022725"/>
    </source>
</evidence>
<dbReference type="InterPro" id="IPR000276">
    <property type="entry name" value="GPCR_Rhodpsn"/>
</dbReference>
<evidence type="ECO:0000256" key="6">
    <source>
        <dbReference type="ARBA" id="ARBA00022989"/>
    </source>
</evidence>
<dbReference type="SUPFAM" id="SSF81321">
    <property type="entry name" value="Family A G protein-coupled receptor-like"/>
    <property type="match status" value="1"/>
</dbReference>
<sequence>MYENSSSAVLLTLETLDVSNANIYPAFIFGTLTYLLIMFSNLLVLATIAVSKTLHKPMFILLVNLPISDMMGATAFFPHFLFSMVVENRQISYHACISQAFLIHVYGIGNFLILSAMAYDRYVAICCSLKYNTIMSPNNLIKINIFIWLINVSLVVTLFLLLVRFKICRTNIVDLYCNNPSLMKLVCEDISVNNYYGLVSTFLLQSVILFTIIYTYAQILCTCVMMKQSAVWKKAFQTCGTHLLVFFILQINALFTLMAHRFNSVSPLLRKALGVSILIFPPVLDPLIYGLKTTELRKSIMMFLKRNVGSIRM</sequence>
<dbReference type="FunCoup" id="A0A3Q3LLN2">
    <property type="interactions" value="29"/>
</dbReference>
<dbReference type="Pfam" id="PF13853">
    <property type="entry name" value="7tm_4"/>
    <property type="match status" value="1"/>
</dbReference>
<evidence type="ECO:0000256" key="12">
    <source>
        <dbReference type="ARBA" id="ARBA00023224"/>
    </source>
</evidence>
<dbReference type="InterPro" id="IPR000725">
    <property type="entry name" value="Olfact_rcpt"/>
</dbReference>
<feature type="transmembrane region" description="Helical" evidence="14">
    <location>
        <begin position="238"/>
        <end position="260"/>
    </location>
</feature>
<dbReference type="PRINTS" id="PR00245">
    <property type="entry name" value="OLFACTORYR"/>
</dbReference>
<feature type="transmembrane region" description="Helical" evidence="14">
    <location>
        <begin position="58"/>
        <end position="81"/>
    </location>
</feature>
<evidence type="ECO:0000256" key="14">
    <source>
        <dbReference type="RuleBase" id="RU363047"/>
    </source>
</evidence>
<evidence type="ECO:0000256" key="11">
    <source>
        <dbReference type="ARBA" id="ARBA00023180"/>
    </source>
</evidence>
<dbReference type="InParanoid" id="A0A3Q3LLN2"/>
<dbReference type="PRINTS" id="PR00237">
    <property type="entry name" value="GPCRRHODOPSN"/>
</dbReference>
<dbReference type="PROSITE" id="PS50262">
    <property type="entry name" value="G_PROTEIN_RECEP_F1_2"/>
    <property type="match status" value="1"/>
</dbReference>
<evidence type="ECO:0000313" key="16">
    <source>
        <dbReference type="Ensembl" id="ENSMAMP00000015068.2"/>
    </source>
</evidence>
<dbReference type="FunFam" id="1.20.1070.10:FF:000024">
    <property type="entry name" value="Olfactory receptor"/>
    <property type="match status" value="1"/>
</dbReference>
<evidence type="ECO:0000256" key="13">
    <source>
        <dbReference type="RuleBase" id="RU000688"/>
    </source>
</evidence>
<dbReference type="STRING" id="205130.ENSMAMP00000015068"/>
<dbReference type="PANTHER" id="PTHR26451:SF854">
    <property type="entry name" value="ODORANT RECEPTOR-RELATED"/>
    <property type="match status" value="1"/>
</dbReference>
<accession>A0A3Q3LLN2</accession>
<evidence type="ECO:0000256" key="1">
    <source>
        <dbReference type="ARBA" id="ARBA00004651"/>
    </source>
</evidence>
<reference evidence="16" key="2">
    <citation type="submission" date="2025-09" db="UniProtKB">
        <authorList>
            <consortium name="Ensembl"/>
        </authorList>
    </citation>
    <scope>IDENTIFICATION</scope>
</reference>
<proteinExistence type="inferred from homology"/>
<comment type="similarity">
    <text evidence="13">Belongs to the G-protein coupled receptor 1 family.</text>
</comment>
<dbReference type="GeneID" id="113134764"/>
<keyword evidence="8 14" id="KW-0472">Membrane</keyword>
<keyword evidence="11" id="KW-0325">Glycoprotein</keyword>
<feature type="domain" description="G-protein coupled receptors family 1 profile" evidence="15">
    <location>
        <begin position="40"/>
        <end position="289"/>
    </location>
</feature>
<feature type="transmembrane region" description="Helical" evidence="14">
    <location>
        <begin position="23"/>
        <end position="46"/>
    </location>
</feature>
<evidence type="ECO:0000256" key="3">
    <source>
        <dbReference type="ARBA" id="ARBA00022606"/>
    </source>
</evidence>
<evidence type="ECO:0000256" key="2">
    <source>
        <dbReference type="ARBA" id="ARBA00022475"/>
    </source>
</evidence>
<dbReference type="GO" id="GO:0004930">
    <property type="term" value="F:G protein-coupled receptor activity"/>
    <property type="evidence" value="ECO:0007669"/>
    <property type="project" value="UniProtKB-KW"/>
</dbReference>
<evidence type="ECO:0000259" key="15">
    <source>
        <dbReference type="PROSITE" id="PS50262"/>
    </source>
</evidence>
<evidence type="ECO:0000256" key="9">
    <source>
        <dbReference type="ARBA" id="ARBA00023157"/>
    </source>
</evidence>
<keyword evidence="9" id="KW-1015">Disulfide bond</keyword>
<keyword evidence="10 13" id="KW-0675">Receptor</keyword>
<dbReference type="OrthoDB" id="10254436at2759"/>
<keyword evidence="6 14" id="KW-1133">Transmembrane helix</keyword>
<dbReference type="InterPro" id="IPR052921">
    <property type="entry name" value="GPCR1_Superfamily_Member"/>
</dbReference>
<name>A0A3Q3LLN2_9TELE</name>
<keyword evidence="12 13" id="KW-0807">Transducer</keyword>
<dbReference type="PANTHER" id="PTHR26451">
    <property type="entry name" value="G_PROTEIN_RECEP_F1_2 DOMAIN-CONTAINING PROTEIN"/>
    <property type="match status" value="1"/>
</dbReference>
<dbReference type="Gene3D" id="1.20.1070.10">
    <property type="entry name" value="Rhodopsin 7-helix transmembrane proteins"/>
    <property type="match status" value="1"/>
</dbReference>
<feature type="transmembrane region" description="Helical" evidence="14">
    <location>
        <begin position="272"/>
        <end position="291"/>
    </location>
</feature>
<keyword evidence="2 14" id="KW-1003">Cell membrane</keyword>
<dbReference type="GO" id="GO:0004984">
    <property type="term" value="F:olfactory receptor activity"/>
    <property type="evidence" value="ECO:0007669"/>
    <property type="project" value="InterPro"/>
</dbReference>
<reference evidence="16" key="1">
    <citation type="submission" date="2025-08" db="UniProtKB">
        <authorList>
            <consortium name="Ensembl"/>
        </authorList>
    </citation>
    <scope>IDENTIFICATION</scope>
</reference>
<evidence type="ECO:0000256" key="10">
    <source>
        <dbReference type="ARBA" id="ARBA00023170"/>
    </source>
</evidence>
<feature type="transmembrane region" description="Helical" evidence="14">
    <location>
        <begin position="195"/>
        <end position="217"/>
    </location>
</feature>
<keyword evidence="7 13" id="KW-0297">G-protein coupled receptor</keyword>